<dbReference type="AlphaFoldDB" id="A0A0G1A4L1"/>
<feature type="non-terminal residue" evidence="1">
    <location>
        <position position="1"/>
    </location>
</feature>
<dbReference type="Proteomes" id="UP000034837">
    <property type="component" value="Unassembled WGS sequence"/>
</dbReference>
<proteinExistence type="predicted"/>
<evidence type="ECO:0000313" key="1">
    <source>
        <dbReference type="EMBL" id="KKS55874.1"/>
    </source>
</evidence>
<accession>A0A0G1A4L1</accession>
<organism evidence="1 2">
    <name type="scientific">Candidatus Magasanikbacteria bacterium GW2011_GWA2_42_32</name>
    <dbReference type="NCBI Taxonomy" id="1619039"/>
    <lineage>
        <taxon>Bacteria</taxon>
        <taxon>Candidatus Magasanikiibacteriota</taxon>
    </lineage>
</organism>
<dbReference type="Gene3D" id="2.60.260.20">
    <property type="entry name" value="Urease metallochaperone UreE, N-terminal domain"/>
    <property type="match status" value="1"/>
</dbReference>
<dbReference type="GO" id="GO:0051082">
    <property type="term" value="F:unfolded protein binding"/>
    <property type="evidence" value="ECO:0007669"/>
    <property type="project" value="InterPro"/>
</dbReference>
<evidence type="ECO:0000313" key="2">
    <source>
        <dbReference type="Proteomes" id="UP000034837"/>
    </source>
</evidence>
<dbReference type="SUPFAM" id="SSF49493">
    <property type="entry name" value="HSP40/DnaJ peptide-binding domain"/>
    <property type="match status" value="1"/>
</dbReference>
<dbReference type="EMBL" id="LCDO01000020">
    <property type="protein sequence ID" value="KKS55874.1"/>
    <property type="molecule type" value="Genomic_DNA"/>
</dbReference>
<dbReference type="GO" id="GO:0006457">
    <property type="term" value="P:protein folding"/>
    <property type="evidence" value="ECO:0007669"/>
    <property type="project" value="InterPro"/>
</dbReference>
<comment type="caution">
    <text evidence="1">The sequence shown here is derived from an EMBL/GenBank/DDBJ whole genome shotgun (WGS) entry which is preliminary data.</text>
</comment>
<gene>
    <name evidence="1" type="ORF">UV20_C0020G0001</name>
</gene>
<name>A0A0G1A4L1_9BACT</name>
<dbReference type="InterPro" id="IPR008971">
    <property type="entry name" value="HSP40/DnaJ_pept-bd"/>
</dbReference>
<sequence length="46" mass="5132">ISINNKGLPKLGGWGKGNQIVKIKVTIPTKLSKNAQRLLEELKYEL</sequence>
<reference evidence="1 2" key="1">
    <citation type="journal article" date="2015" name="Nature">
        <title>rRNA introns, odd ribosomes, and small enigmatic genomes across a large radiation of phyla.</title>
        <authorList>
            <person name="Brown C.T."/>
            <person name="Hug L.A."/>
            <person name="Thomas B.C."/>
            <person name="Sharon I."/>
            <person name="Castelle C.J."/>
            <person name="Singh A."/>
            <person name="Wilkins M.J."/>
            <person name="Williams K.H."/>
            <person name="Banfield J.F."/>
        </authorList>
    </citation>
    <scope>NUCLEOTIDE SEQUENCE [LARGE SCALE GENOMIC DNA]</scope>
</reference>
<protein>
    <submittedName>
        <fullName evidence="1">Chaperone protein DnaJ</fullName>
    </submittedName>
</protein>